<dbReference type="GO" id="GO:0030688">
    <property type="term" value="C:preribosome, small subunit precursor"/>
    <property type="evidence" value="ECO:0007669"/>
    <property type="project" value="TreeGrafter"/>
</dbReference>
<dbReference type="GO" id="GO:0005737">
    <property type="term" value="C:cytoplasm"/>
    <property type="evidence" value="ECO:0007669"/>
    <property type="project" value="TreeGrafter"/>
</dbReference>
<dbReference type="PANTHER" id="PTHR12821">
    <property type="entry name" value="BYSTIN"/>
    <property type="match status" value="1"/>
</dbReference>
<gene>
    <name evidence="3" type="ORF">MACK_002630</name>
</gene>
<evidence type="ECO:0000256" key="2">
    <source>
        <dbReference type="SAM" id="MobiDB-lite"/>
    </source>
</evidence>
<dbReference type="GO" id="GO:0030515">
    <property type="term" value="F:snoRNA binding"/>
    <property type="evidence" value="ECO:0007669"/>
    <property type="project" value="TreeGrafter"/>
</dbReference>
<name>A0A976MD95_THEOR</name>
<feature type="region of interest" description="Disordered" evidence="2">
    <location>
        <begin position="1"/>
        <end position="28"/>
    </location>
</feature>
<evidence type="ECO:0000256" key="1">
    <source>
        <dbReference type="ARBA" id="ARBA00007114"/>
    </source>
</evidence>
<accession>A0A976MD95</accession>
<evidence type="ECO:0000313" key="3">
    <source>
        <dbReference type="EMBL" id="UKK02537.2"/>
    </source>
</evidence>
<proteinExistence type="inferred from homology"/>
<dbReference type="PANTHER" id="PTHR12821:SF0">
    <property type="entry name" value="BYSTIN"/>
    <property type="match status" value="1"/>
</dbReference>
<sequence>MKKKEVDKRAKNAKVIKNDKNAKRKKKNKVNDIDSDLSDFEAEFVEELPKDVSFKVNKLIREANEEISTSRVSGLDFLEKDPFVDFDLPVDSSGFLPDSTVDTSTIWSKLNNIKQTQVTKEDVLAKIRPVYKEIGVYLSKYRSGGLPKAFKVLPKMSNWLEMVQLTNPSEWSPNAMYEVTRLFSSNMNESNAETFYSCVLLPAIRQDLSKSKTLNHHYYEALIKAIFKPTAWFKGLLLPLVEEGCTYREAAIIGSVLRKVSIPVLHVSAFIIQMCKSQKWFGSTSFILTIFFQKKFRLPIKVIKECLMHFYKFIHFHDSLPVIWHQSLYVFLYNYKHMLNEDDNKLLRELLSKHRHPEIGVTIDKLLSCRIEDVMME</sequence>
<evidence type="ECO:0008006" key="5">
    <source>
        <dbReference type="Google" id="ProtNLM"/>
    </source>
</evidence>
<dbReference type="GO" id="GO:0006364">
    <property type="term" value="P:rRNA processing"/>
    <property type="evidence" value="ECO:0007669"/>
    <property type="project" value="TreeGrafter"/>
</dbReference>
<dbReference type="Proteomes" id="UP000244811">
    <property type="component" value="Chromosome 4"/>
</dbReference>
<dbReference type="EMBL" id="CP056072">
    <property type="protein sequence ID" value="UKK02537.2"/>
    <property type="molecule type" value="Genomic_DNA"/>
</dbReference>
<reference evidence="3" key="1">
    <citation type="submission" date="2022-07" db="EMBL/GenBank/DDBJ databases">
        <title>Evaluation of T. orientalis genome assembly methods using nanopore sequencing and analysis of variation between genomes.</title>
        <authorList>
            <person name="Yam J."/>
            <person name="Micallef M.L."/>
            <person name="Liu M."/>
            <person name="Djordjevic S.P."/>
            <person name="Bogema D.R."/>
            <person name="Jenkins C."/>
        </authorList>
    </citation>
    <scope>NUCLEOTIDE SEQUENCE</scope>
    <source>
        <strain evidence="3">Goon Nure</strain>
    </source>
</reference>
<dbReference type="Pfam" id="PF05291">
    <property type="entry name" value="Bystin"/>
    <property type="match status" value="1"/>
</dbReference>
<feature type="compositionally biased region" description="Basic and acidic residues" evidence="2">
    <location>
        <begin position="1"/>
        <end position="21"/>
    </location>
</feature>
<evidence type="ECO:0000313" key="4">
    <source>
        <dbReference type="Proteomes" id="UP000244811"/>
    </source>
</evidence>
<organism evidence="3 4">
    <name type="scientific">Theileria orientalis</name>
    <dbReference type="NCBI Taxonomy" id="68886"/>
    <lineage>
        <taxon>Eukaryota</taxon>
        <taxon>Sar</taxon>
        <taxon>Alveolata</taxon>
        <taxon>Apicomplexa</taxon>
        <taxon>Aconoidasida</taxon>
        <taxon>Piroplasmida</taxon>
        <taxon>Theileriidae</taxon>
        <taxon>Theileria</taxon>
    </lineage>
</organism>
<comment type="similarity">
    <text evidence="1">Belongs to the bystin family.</text>
</comment>
<dbReference type="AlphaFoldDB" id="A0A976MD95"/>
<dbReference type="InterPro" id="IPR007955">
    <property type="entry name" value="Bystin"/>
</dbReference>
<dbReference type="GO" id="GO:0005730">
    <property type="term" value="C:nucleolus"/>
    <property type="evidence" value="ECO:0007669"/>
    <property type="project" value="TreeGrafter"/>
</dbReference>
<protein>
    <recommendedName>
        <fullName evidence="5">Bystin</fullName>
    </recommendedName>
</protein>